<evidence type="ECO:0000313" key="2">
    <source>
        <dbReference type="Proteomes" id="UP000595814"/>
    </source>
</evidence>
<reference evidence="1 2" key="1">
    <citation type="journal article" date="2022" name="Int. J. Syst. Evol. Microbiol.">
        <title>Miniphocaeibacter halophilus sp. nov., an ammonium-tolerant acetate-producing bacterium isolated from a biogas system.</title>
        <authorList>
            <person name="Schnurer A."/>
            <person name="Singh A."/>
            <person name="Bi S."/>
            <person name="Qiao W."/>
            <person name="Westerholm M."/>
        </authorList>
    </citation>
    <scope>NUCLEOTIDE SEQUENCE [LARGE SCALE GENOMIC DNA]</scope>
    <source>
        <strain evidence="1 2">AMB_01</strain>
    </source>
</reference>
<name>A0AC61N3S7_9FIRM</name>
<evidence type="ECO:0000313" key="1">
    <source>
        <dbReference type="EMBL" id="QQK09093.1"/>
    </source>
</evidence>
<organism evidence="1 2">
    <name type="scientific">Miniphocaeibacter halophilus</name>
    <dbReference type="NCBI Taxonomy" id="2931922"/>
    <lineage>
        <taxon>Bacteria</taxon>
        <taxon>Bacillati</taxon>
        <taxon>Bacillota</taxon>
        <taxon>Tissierellia</taxon>
        <taxon>Tissierellales</taxon>
        <taxon>Peptoniphilaceae</taxon>
        <taxon>Miniphocaeibacter</taxon>
    </lineage>
</organism>
<keyword evidence="2" id="KW-1185">Reference proteome</keyword>
<protein>
    <submittedName>
        <fullName evidence="1">GNAT family N-acetyltransferase</fullName>
    </submittedName>
</protein>
<gene>
    <name evidence="1" type="ORF">JFY71_06475</name>
</gene>
<accession>A0AC61N3S7</accession>
<dbReference type="EMBL" id="CP066744">
    <property type="protein sequence ID" value="QQK09093.1"/>
    <property type="molecule type" value="Genomic_DNA"/>
</dbReference>
<dbReference type="Proteomes" id="UP000595814">
    <property type="component" value="Chromosome"/>
</dbReference>
<proteinExistence type="predicted"/>
<sequence length="70" mass="7780">MIGATWSRLFPENIKGYGFIDSHTPELSISILPKYIGYGAGSKLLKEILLALKKKGYSKVSLAVQKKIRL</sequence>